<keyword evidence="3" id="KW-1185">Reference proteome</keyword>
<accession>E1QIB6</accession>
<dbReference type="Gene3D" id="2.160.20.80">
    <property type="entry name" value="E3 ubiquitin-protein ligase SopA"/>
    <property type="match status" value="1"/>
</dbReference>
<dbReference type="AlphaFoldDB" id="E1QIB6"/>
<keyword evidence="1" id="KW-0812">Transmembrane</keyword>
<dbReference type="eggNOG" id="COG1357">
    <property type="taxonomic scope" value="Bacteria"/>
</dbReference>
<protein>
    <recommendedName>
        <fullName evidence="4">Pentapeptide repeat protein</fullName>
    </recommendedName>
</protein>
<gene>
    <name evidence="2" type="ordered locus">Deba_2068</name>
</gene>
<dbReference type="HOGENOM" id="CLU_549494_0_0_7"/>
<sequence>MPCCKAEEYDNWCAAEPTVEYEGEEYCIFHAPAECPEKQDVEAFNKKVFERIDKCKKDGEECDLRGAIFPGYISFSAYDKDNPLPNITFSQALFCNAVSFDSVTFGGISEFYDVRFDGYVNFAYAEFKGYVDFGLSIISESSSFMCAIFSSFCEFSQTEFCGRIDFLETIFCNICDFGHAIFNGHLDFTNSKFHQLVVFYAADQLDMSCDHTHFCGPVLFRDIKILSCRFDDCIIDKHIEFERADISRLSLLRAPIESMRFIDCIWPESKGRKVVYDSRSVQGQGYFPLFNVFGADRFSELNKPPEPGRLADLFRRLKKVARDGADEPLASDWHYAEKEMQRLDAKQNKRPWFALGLWLYKLVSGYGESPSRAGLWLVVLALLPWLAHECLDVIMKTLPRDPLPNVQTLAWLNAAFSTPKEYISASINHDATGCYLYTLWLRIYQTLLLVQAGLFGLAVRNKMRR</sequence>
<name>E1QIB6_DESB2</name>
<reference evidence="2 3" key="1">
    <citation type="journal article" date="2010" name="Stand. Genomic Sci.">
        <title>Complete genome sequence of Desulfarculus baarsii type strain (2st14).</title>
        <authorList>
            <person name="Sun H."/>
            <person name="Spring S."/>
            <person name="Lapidus A."/>
            <person name="Davenport K."/>
            <person name="Del Rio T.G."/>
            <person name="Tice H."/>
            <person name="Nolan M."/>
            <person name="Copeland A."/>
            <person name="Cheng J.F."/>
            <person name="Lucas S."/>
            <person name="Tapia R."/>
            <person name="Goodwin L."/>
            <person name="Pitluck S."/>
            <person name="Ivanova N."/>
            <person name="Pagani I."/>
            <person name="Mavromatis K."/>
            <person name="Ovchinnikova G."/>
            <person name="Pati A."/>
            <person name="Chen A."/>
            <person name="Palaniappan K."/>
            <person name="Hauser L."/>
            <person name="Chang Y.J."/>
            <person name="Jeffries C.D."/>
            <person name="Detter J.C."/>
            <person name="Han C."/>
            <person name="Rohde M."/>
            <person name="Brambilla E."/>
            <person name="Goker M."/>
            <person name="Woyke T."/>
            <person name="Bristow J."/>
            <person name="Eisen J.A."/>
            <person name="Markowitz V."/>
            <person name="Hugenholtz P."/>
            <person name="Kyrpides N.C."/>
            <person name="Klenk H.P."/>
            <person name="Land M."/>
        </authorList>
    </citation>
    <scope>NUCLEOTIDE SEQUENCE [LARGE SCALE GENOMIC DNA]</scope>
    <source>
        <strain evidence="3">ATCC 33931 / DSM 2075 / LMG 7858 / VKM B-1802 / 2st14</strain>
    </source>
</reference>
<keyword evidence="1" id="KW-0472">Membrane</keyword>
<organism evidence="2 3">
    <name type="scientific">Desulfarculus baarsii (strain ATCC 33931 / DSM 2075 / LMG 7858 / VKM B-1802 / 2st14)</name>
    <dbReference type="NCBI Taxonomy" id="644282"/>
    <lineage>
        <taxon>Bacteria</taxon>
        <taxon>Pseudomonadati</taxon>
        <taxon>Thermodesulfobacteriota</taxon>
        <taxon>Desulfarculia</taxon>
        <taxon>Desulfarculales</taxon>
        <taxon>Desulfarculaceae</taxon>
        <taxon>Desulfarculus</taxon>
    </lineage>
</organism>
<evidence type="ECO:0000313" key="2">
    <source>
        <dbReference type="EMBL" id="ADK85433.1"/>
    </source>
</evidence>
<evidence type="ECO:0000256" key="1">
    <source>
        <dbReference type="SAM" id="Phobius"/>
    </source>
</evidence>
<evidence type="ECO:0000313" key="3">
    <source>
        <dbReference type="Proteomes" id="UP000009047"/>
    </source>
</evidence>
<evidence type="ECO:0008006" key="4">
    <source>
        <dbReference type="Google" id="ProtNLM"/>
    </source>
</evidence>
<dbReference type="KEGG" id="dbr:Deba_2068"/>
<dbReference type="Proteomes" id="UP000009047">
    <property type="component" value="Chromosome"/>
</dbReference>
<dbReference type="OrthoDB" id="5465157at2"/>
<keyword evidence="1" id="KW-1133">Transmembrane helix</keyword>
<feature type="transmembrane region" description="Helical" evidence="1">
    <location>
        <begin position="439"/>
        <end position="459"/>
    </location>
</feature>
<dbReference type="RefSeq" id="WP_013258874.1">
    <property type="nucleotide sequence ID" value="NC_014365.1"/>
</dbReference>
<dbReference type="EMBL" id="CP002085">
    <property type="protein sequence ID" value="ADK85433.1"/>
    <property type="molecule type" value="Genomic_DNA"/>
</dbReference>
<dbReference type="STRING" id="644282.Deba_2068"/>
<proteinExistence type="predicted"/>